<reference evidence="2" key="2">
    <citation type="submission" date="2020-09" db="EMBL/GenBank/DDBJ databases">
        <authorList>
            <person name="Sun Q."/>
            <person name="Zhou Y."/>
        </authorList>
    </citation>
    <scope>NUCLEOTIDE SEQUENCE</scope>
    <source>
        <strain evidence="2">CGMCC 1.12924</strain>
    </source>
</reference>
<evidence type="ECO:0008006" key="4">
    <source>
        <dbReference type="Google" id="ProtNLM"/>
    </source>
</evidence>
<reference evidence="2" key="1">
    <citation type="journal article" date="2014" name="Int. J. Syst. Evol. Microbiol.">
        <title>Complete genome sequence of Corynebacterium casei LMG S-19264T (=DSM 44701T), isolated from a smear-ripened cheese.</title>
        <authorList>
            <consortium name="US DOE Joint Genome Institute (JGI-PGF)"/>
            <person name="Walter F."/>
            <person name="Albersmeier A."/>
            <person name="Kalinowski J."/>
            <person name="Ruckert C."/>
        </authorList>
    </citation>
    <scope>NUCLEOTIDE SEQUENCE</scope>
    <source>
        <strain evidence="2">CGMCC 1.12924</strain>
    </source>
</reference>
<comment type="caution">
    <text evidence="2">The sequence shown here is derived from an EMBL/GenBank/DDBJ whole genome shotgun (WGS) entry which is preliminary data.</text>
</comment>
<sequence>MKKKLLSLLLIAISTSVFSQDYGNFSGGFESNSQWLQDDEGLNILAPDEQFRANNYFMLNYNLGKFTAGIQYESYLPTALLGYAPNIDGNGISTYFLNFKHESLDITGGYFYEQFGSGLILRFWEDRQLGINNALKGVKVKFSPTDFIFLTAVYGEQRDGFDTSEGVIQGADAIIDLGQVFNTDDLFIDVGGSYVARYQDNLGSNTLPSTVNAYSGRIDFLYKNFSAAFEAVHKEPDALVNEGVITNNEELYKGSALLLNLGYSQRGLGINAALRRIENFSFYADRYAEGNQYNQQLINYIPSLTKQHDYMLSNIYVYNPQARLVLQDFQKQAGEMGTQIDVFYTFEKETFFGGKYGTKLDFNFSYWSGLDAVYDVENNGYKSEFLGDGDRYFREVTLEIRKRLSEKLSGIYTYSNVIIDKGITDGSPLGFEDITANIGVIEHTYRLGSGKSFRLELQHLWTEQDRKNWAAALFEYNFSPRLGLYIADSWNYGGEDEIHYYNFGGSYTKGRTRFAVNYGRQRGGLICVGGVCRFVPENTGFSMNIAVTF</sequence>
<evidence type="ECO:0000313" key="2">
    <source>
        <dbReference type="EMBL" id="GGD87656.1"/>
    </source>
</evidence>
<keyword evidence="1" id="KW-0732">Signal</keyword>
<feature type="chain" id="PRO_5035295989" description="DUF5723 domain-containing protein" evidence="1">
    <location>
        <begin position="20"/>
        <end position="549"/>
    </location>
</feature>
<evidence type="ECO:0000313" key="3">
    <source>
        <dbReference type="Proteomes" id="UP000652231"/>
    </source>
</evidence>
<gene>
    <name evidence="2" type="ORF">GCM10011312_09580</name>
</gene>
<accession>A0A8J2V946</accession>
<name>A0A8J2V946_9FLAO</name>
<dbReference type="Pfam" id="PF19494">
    <property type="entry name" value="DUF6029"/>
    <property type="match status" value="1"/>
</dbReference>
<dbReference type="InterPro" id="IPR046070">
    <property type="entry name" value="DUF6029"/>
</dbReference>
<feature type="signal peptide" evidence="1">
    <location>
        <begin position="1"/>
        <end position="19"/>
    </location>
</feature>
<organism evidence="2 3">
    <name type="scientific">Planktosalinus lacus</name>
    <dbReference type="NCBI Taxonomy" id="1526573"/>
    <lineage>
        <taxon>Bacteria</taxon>
        <taxon>Pseudomonadati</taxon>
        <taxon>Bacteroidota</taxon>
        <taxon>Flavobacteriia</taxon>
        <taxon>Flavobacteriales</taxon>
        <taxon>Flavobacteriaceae</taxon>
        <taxon>Planktosalinus</taxon>
    </lineage>
</organism>
<keyword evidence="3" id="KW-1185">Reference proteome</keyword>
<evidence type="ECO:0000256" key="1">
    <source>
        <dbReference type="SAM" id="SignalP"/>
    </source>
</evidence>
<dbReference type="EMBL" id="BMGK01000003">
    <property type="protein sequence ID" value="GGD87656.1"/>
    <property type="molecule type" value="Genomic_DNA"/>
</dbReference>
<protein>
    <recommendedName>
        <fullName evidence="4">DUF5723 domain-containing protein</fullName>
    </recommendedName>
</protein>
<dbReference type="Proteomes" id="UP000652231">
    <property type="component" value="Unassembled WGS sequence"/>
</dbReference>
<dbReference type="AlphaFoldDB" id="A0A8J2V946"/>
<dbReference type="RefSeq" id="WP_188440043.1">
    <property type="nucleotide sequence ID" value="NZ_BMGK01000003.1"/>
</dbReference>
<proteinExistence type="predicted"/>